<gene>
    <name evidence="1" type="ORF">ACFORG_11815</name>
</gene>
<dbReference type="Gene3D" id="3.30.420.310">
    <property type="entry name" value="2-keto-3-deoxy-galactonokinase, C-terminal domain"/>
    <property type="match status" value="1"/>
</dbReference>
<protein>
    <submittedName>
        <fullName evidence="1">2-dehydro-3-deoxygalactonokinase</fullName>
    </submittedName>
</protein>
<dbReference type="Proteomes" id="UP001595629">
    <property type="component" value="Unassembled WGS sequence"/>
</dbReference>
<comment type="caution">
    <text evidence="1">The sequence shown here is derived from an EMBL/GenBank/DDBJ whole genome shotgun (WGS) entry which is preliminary data.</text>
</comment>
<keyword evidence="2" id="KW-1185">Reference proteome</keyword>
<proteinExistence type="predicted"/>
<dbReference type="RefSeq" id="WP_386735699.1">
    <property type="nucleotide sequence ID" value="NZ_JBHRXI010000010.1"/>
</dbReference>
<dbReference type="InterPro" id="IPR007729">
    <property type="entry name" value="DGOK"/>
</dbReference>
<evidence type="ECO:0000313" key="1">
    <source>
        <dbReference type="EMBL" id="MFC3614451.1"/>
    </source>
</evidence>
<dbReference type="Pfam" id="PF05035">
    <property type="entry name" value="DGOK"/>
    <property type="match status" value="1"/>
</dbReference>
<name>A0ABV7TGJ4_9RHOB</name>
<evidence type="ECO:0000313" key="2">
    <source>
        <dbReference type="Proteomes" id="UP001595629"/>
    </source>
</evidence>
<reference evidence="2" key="1">
    <citation type="journal article" date="2019" name="Int. J. Syst. Evol. Microbiol.">
        <title>The Global Catalogue of Microorganisms (GCM) 10K type strain sequencing project: providing services to taxonomists for standard genome sequencing and annotation.</title>
        <authorList>
            <consortium name="The Broad Institute Genomics Platform"/>
            <consortium name="The Broad Institute Genome Sequencing Center for Infectious Disease"/>
            <person name="Wu L."/>
            <person name="Ma J."/>
        </authorList>
    </citation>
    <scope>NUCLEOTIDE SEQUENCE [LARGE SCALE GENOMIC DNA]</scope>
    <source>
        <strain evidence="2">KCTC 42911</strain>
    </source>
</reference>
<organism evidence="1 2">
    <name type="scientific">Lutimaribacter marinistellae</name>
    <dbReference type="NCBI Taxonomy" id="1820329"/>
    <lineage>
        <taxon>Bacteria</taxon>
        <taxon>Pseudomonadati</taxon>
        <taxon>Pseudomonadota</taxon>
        <taxon>Alphaproteobacteria</taxon>
        <taxon>Rhodobacterales</taxon>
        <taxon>Roseobacteraceae</taxon>
        <taxon>Lutimaribacter</taxon>
    </lineage>
</organism>
<dbReference type="InterPro" id="IPR042257">
    <property type="entry name" value="DGOK_C"/>
</dbReference>
<dbReference type="EMBL" id="JBHRXI010000010">
    <property type="protein sequence ID" value="MFC3614451.1"/>
    <property type="molecule type" value="Genomic_DNA"/>
</dbReference>
<accession>A0ABV7TGJ4</accession>
<sequence>MTPDWIALDVGAAHLRGWAMRGRDELDMRTSSGEAMSPRGIVTFVEPWLGAAETPVIACGPLGPLGASVPARPLSSGTVRIDLGDARVAFLAVPGLRSAAPAGVMQGGETRIAGFLKRNPNWDGVLCLTGPETQWVHVSADEVVSFQTALSGGLVSALASATALARWMGQGRPDAESFAEAVEDAMAKPERLMARLAEAQAGAILEDQPPEVVSARVHGAVIGAELAAARPYWLGQQVAVIGDGYLPGLYRAALERQGVPVALADAAHMTLAGLIAARDA</sequence>